<name>A0A2P2J8N4_RHIMU</name>
<accession>A0A2P2J8N4</accession>
<organism evidence="1">
    <name type="scientific">Rhizophora mucronata</name>
    <name type="common">Asiatic mangrove</name>
    <dbReference type="NCBI Taxonomy" id="61149"/>
    <lineage>
        <taxon>Eukaryota</taxon>
        <taxon>Viridiplantae</taxon>
        <taxon>Streptophyta</taxon>
        <taxon>Embryophyta</taxon>
        <taxon>Tracheophyta</taxon>
        <taxon>Spermatophyta</taxon>
        <taxon>Magnoliopsida</taxon>
        <taxon>eudicotyledons</taxon>
        <taxon>Gunneridae</taxon>
        <taxon>Pentapetalae</taxon>
        <taxon>rosids</taxon>
        <taxon>fabids</taxon>
        <taxon>Malpighiales</taxon>
        <taxon>Rhizophoraceae</taxon>
        <taxon>Rhizophora</taxon>
    </lineage>
</organism>
<reference evidence="1" key="1">
    <citation type="submission" date="2018-02" db="EMBL/GenBank/DDBJ databases">
        <title>Rhizophora mucronata_Transcriptome.</title>
        <authorList>
            <person name="Meera S.P."/>
            <person name="Sreeshan A."/>
            <person name="Augustine A."/>
        </authorList>
    </citation>
    <scope>NUCLEOTIDE SEQUENCE</scope>
    <source>
        <tissue evidence="1">Leaf</tissue>
    </source>
</reference>
<sequence length="46" mass="5013">MLQCWIVGVKVIRMRQSLSSTVIDSSERTLSCSSEYGCSGSLISLT</sequence>
<dbReference type="AlphaFoldDB" id="A0A2P2J8N4"/>
<proteinExistence type="predicted"/>
<protein>
    <submittedName>
        <fullName evidence="1">Protein AE7-like 1</fullName>
    </submittedName>
</protein>
<dbReference type="EMBL" id="GGEC01009362">
    <property type="protein sequence ID" value="MBW89845.1"/>
    <property type="molecule type" value="Transcribed_RNA"/>
</dbReference>
<evidence type="ECO:0000313" key="1">
    <source>
        <dbReference type="EMBL" id="MBW89845.1"/>
    </source>
</evidence>